<evidence type="ECO:0000256" key="1">
    <source>
        <dbReference type="ARBA" id="ARBA00010407"/>
    </source>
</evidence>
<feature type="compositionally biased region" description="Basic residues" evidence="2">
    <location>
        <begin position="219"/>
        <end position="234"/>
    </location>
</feature>
<dbReference type="SUPFAM" id="SSF54001">
    <property type="entry name" value="Cysteine proteinases"/>
    <property type="match status" value="1"/>
</dbReference>
<keyword evidence="4" id="KW-1185">Reference proteome</keyword>
<feature type="domain" description="OTU" evidence="3">
    <location>
        <begin position="29"/>
        <end position="155"/>
    </location>
</feature>
<name>A0ABM1RP07_CAMSA</name>
<organism evidence="4 5">
    <name type="scientific">Camelina sativa</name>
    <name type="common">False flax</name>
    <name type="synonym">Myagrum sativum</name>
    <dbReference type="NCBI Taxonomy" id="90675"/>
    <lineage>
        <taxon>Eukaryota</taxon>
        <taxon>Viridiplantae</taxon>
        <taxon>Streptophyta</taxon>
        <taxon>Embryophyta</taxon>
        <taxon>Tracheophyta</taxon>
        <taxon>Spermatophyta</taxon>
        <taxon>Magnoliopsida</taxon>
        <taxon>eudicotyledons</taxon>
        <taxon>Gunneridae</taxon>
        <taxon>Pentapetalae</taxon>
        <taxon>rosids</taxon>
        <taxon>malvids</taxon>
        <taxon>Brassicales</taxon>
        <taxon>Brassicaceae</taxon>
        <taxon>Camelineae</taxon>
        <taxon>Camelina</taxon>
    </lineage>
</organism>
<dbReference type="InterPro" id="IPR003323">
    <property type="entry name" value="OTU_dom"/>
</dbReference>
<dbReference type="CDD" id="cd22751">
    <property type="entry name" value="OTU_plant_OTU9-like"/>
    <property type="match status" value="1"/>
</dbReference>
<evidence type="ECO:0000313" key="4">
    <source>
        <dbReference type="Proteomes" id="UP000694864"/>
    </source>
</evidence>
<evidence type="ECO:0000256" key="2">
    <source>
        <dbReference type="SAM" id="MobiDB-lite"/>
    </source>
</evidence>
<evidence type="ECO:0000259" key="3">
    <source>
        <dbReference type="PROSITE" id="PS50802"/>
    </source>
</evidence>
<reference evidence="4" key="1">
    <citation type="journal article" date="2014" name="Nat. Commun.">
        <title>The emerging biofuel crop Camelina sativa retains a highly undifferentiated hexaploid genome structure.</title>
        <authorList>
            <person name="Kagale S."/>
            <person name="Koh C."/>
            <person name="Nixon J."/>
            <person name="Bollina V."/>
            <person name="Clarke W.E."/>
            <person name="Tuteja R."/>
            <person name="Spillane C."/>
            <person name="Robinson S.J."/>
            <person name="Links M.G."/>
            <person name="Clarke C."/>
            <person name="Higgins E.E."/>
            <person name="Huebert T."/>
            <person name="Sharpe A.G."/>
            <person name="Parkin I.A."/>
        </authorList>
    </citation>
    <scope>NUCLEOTIDE SEQUENCE [LARGE SCALE GENOMIC DNA]</scope>
    <source>
        <strain evidence="4">cv. DH55</strain>
    </source>
</reference>
<comment type="similarity">
    <text evidence="1">Belongs to the peptidase C85 family.</text>
</comment>
<accession>A0ABM1RP07</accession>
<dbReference type="Gene3D" id="3.90.70.80">
    <property type="match status" value="1"/>
</dbReference>
<protein>
    <submittedName>
        <fullName evidence="5">OTU domain-containing protein 5-A-like</fullName>
    </submittedName>
</protein>
<proteinExistence type="inferred from homology"/>
<evidence type="ECO:0000313" key="5">
    <source>
        <dbReference type="RefSeq" id="XP_019100745.1"/>
    </source>
</evidence>
<dbReference type="PANTHER" id="PTHR12419:SF103">
    <property type="entry name" value="OVARIAN TUMOR DOMAIN-CONTAINING DEUBIQUITINATING ENZYME 10-RELATED"/>
    <property type="match status" value="1"/>
</dbReference>
<dbReference type="RefSeq" id="XP_019100745.1">
    <property type="nucleotide sequence ID" value="XM_019245200.1"/>
</dbReference>
<feature type="region of interest" description="Disordered" evidence="2">
    <location>
        <begin position="154"/>
        <end position="238"/>
    </location>
</feature>
<dbReference type="Pfam" id="PF02338">
    <property type="entry name" value="OTU"/>
    <property type="match status" value="1"/>
</dbReference>
<dbReference type="PANTHER" id="PTHR12419">
    <property type="entry name" value="OTU DOMAIN CONTAINING PROTEIN"/>
    <property type="match status" value="1"/>
</dbReference>
<dbReference type="GeneID" id="104788898"/>
<dbReference type="PROSITE" id="PS50802">
    <property type="entry name" value="OTU"/>
    <property type="match status" value="1"/>
</dbReference>
<dbReference type="InterPro" id="IPR050704">
    <property type="entry name" value="Peptidase_C85-like"/>
</dbReference>
<dbReference type="Proteomes" id="UP000694864">
    <property type="component" value="Chromosome 5"/>
</dbReference>
<sequence>MPNMQTKSLCLDDLSDREILEYRLEWEGFTEYKMQSDGNCQFRALADQLYKNSALHKLVRQEIVQQLKTHPKMYKEFINNMSFSEYVKNMSKNSEWGDEVTIKAAADLYVVKIVLVTSIKQTPLIEFLPKSQKEPDRVIHLSYLSGIHFNSIHQKKDPGFGSASMKKLHRKKEKEQKKIEEERKKKEEEEERVRKEKEQEEKKRDKEEKKRDKEERKMAKVKKEKKEKKNKDKHFHFSDMMSILEQEDYSFF</sequence>
<dbReference type="InterPro" id="IPR038765">
    <property type="entry name" value="Papain-like_cys_pep_sf"/>
</dbReference>
<reference evidence="5" key="2">
    <citation type="submission" date="2025-08" db="UniProtKB">
        <authorList>
            <consortium name="RefSeq"/>
        </authorList>
    </citation>
    <scope>IDENTIFICATION</scope>
    <source>
        <tissue evidence="5">Leaf</tissue>
    </source>
</reference>
<gene>
    <name evidence="5" type="primary">LOC104788898</name>
</gene>
<feature type="compositionally biased region" description="Basic and acidic residues" evidence="2">
    <location>
        <begin position="173"/>
        <end position="218"/>
    </location>
</feature>